<sequence>VQNAISNTKLEFMILVNTKQYITSIYIQLCSNCSNFNYSTHNYILSKSEFLVKCEIICQKCNTITKSSNQNENENLSKYISVAALASRINQNALQFVLAYIGITAQ</sequence>
<feature type="non-terminal residue" evidence="1">
    <location>
        <position position="1"/>
    </location>
</feature>
<name>A0ABN7XFZ0_GIGMA</name>
<reference evidence="1 2" key="1">
    <citation type="submission" date="2021-06" db="EMBL/GenBank/DDBJ databases">
        <authorList>
            <person name="Kallberg Y."/>
            <person name="Tangrot J."/>
            <person name="Rosling A."/>
        </authorList>
    </citation>
    <scope>NUCLEOTIDE SEQUENCE [LARGE SCALE GENOMIC DNA]</scope>
    <source>
        <strain evidence="1 2">120-4 pot B 10/14</strain>
    </source>
</reference>
<comment type="caution">
    <text evidence="1">The sequence shown here is derived from an EMBL/GenBank/DDBJ whole genome shotgun (WGS) entry which is preliminary data.</text>
</comment>
<organism evidence="1 2">
    <name type="scientific">Gigaspora margarita</name>
    <dbReference type="NCBI Taxonomy" id="4874"/>
    <lineage>
        <taxon>Eukaryota</taxon>
        <taxon>Fungi</taxon>
        <taxon>Fungi incertae sedis</taxon>
        <taxon>Mucoromycota</taxon>
        <taxon>Glomeromycotina</taxon>
        <taxon>Glomeromycetes</taxon>
        <taxon>Diversisporales</taxon>
        <taxon>Gigasporaceae</taxon>
        <taxon>Gigaspora</taxon>
    </lineage>
</organism>
<keyword evidence="2" id="KW-1185">Reference proteome</keyword>
<proteinExistence type="predicted"/>
<accession>A0ABN7XFZ0</accession>
<feature type="non-terminal residue" evidence="1">
    <location>
        <position position="106"/>
    </location>
</feature>
<gene>
    <name evidence="1" type="ORF">GMARGA_LOCUS42955</name>
</gene>
<protein>
    <submittedName>
        <fullName evidence="1">39187_t:CDS:1</fullName>
    </submittedName>
</protein>
<evidence type="ECO:0000313" key="1">
    <source>
        <dbReference type="EMBL" id="CAG8854134.1"/>
    </source>
</evidence>
<evidence type="ECO:0000313" key="2">
    <source>
        <dbReference type="Proteomes" id="UP000789901"/>
    </source>
</evidence>
<dbReference type="Proteomes" id="UP000789901">
    <property type="component" value="Unassembled WGS sequence"/>
</dbReference>
<dbReference type="EMBL" id="CAJVQB010133811">
    <property type="protein sequence ID" value="CAG8854134.1"/>
    <property type="molecule type" value="Genomic_DNA"/>
</dbReference>